<dbReference type="RefSeq" id="WP_119319555.1">
    <property type="nucleotide sequence ID" value="NZ_AP025739.1"/>
</dbReference>
<evidence type="ECO:0000313" key="2">
    <source>
        <dbReference type="Proteomes" id="UP000287394"/>
    </source>
</evidence>
<dbReference type="AlphaFoldDB" id="A0A402CQ79"/>
<organism evidence="1 2">
    <name type="scientific">Capsulimonas corticalis</name>
    <dbReference type="NCBI Taxonomy" id="2219043"/>
    <lineage>
        <taxon>Bacteria</taxon>
        <taxon>Bacillati</taxon>
        <taxon>Armatimonadota</taxon>
        <taxon>Armatimonadia</taxon>
        <taxon>Capsulimonadales</taxon>
        <taxon>Capsulimonadaceae</taxon>
        <taxon>Capsulimonas</taxon>
    </lineage>
</organism>
<dbReference type="SUPFAM" id="SSF48403">
    <property type="entry name" value="Ankyrin repeat"/>
    <property type="match status" value="1"/>
</dbReference>
<dbReference type="InterPro" id="IPR002110">
    <property type="entry name" value="Ankyrin_rpt"/>
</dbReference>
<reference evidence="1 2" key="1">
    <citation type="journal article" date="2019" name="Int. J. Syst. Evol. Microbiol.">
        <title>Capsulimonas corticalis gen. nov., sp. nov., an aerobic capsulated bacterium, of a novel bacterial order, Capsulimonadales ord. nov., of the class Armatimonadia of the phylum Armatimonadetes.</title>
        <authorList>
            <person name="Li J."/>
            <person name="Kudo C."/>
            <person name="Tonouchi A."/>
        </authorList>
    </citation>
    <scope>NUCLEOTIDE SEQUENCE [LARGE SCALE GENOMIC DNA]</scope>
    <source>
        <strain evidence="1 2">AX-7</strain>
    </source>
</reference>
<sequence length="125" mass="13505">MSEAKITKADVKEFVEAAHGNLEKVKQMLSEKPLLLNMPNGNETALGAACQMKHAALIQFLISQGAPMDISAACVLGMTEKVTEFLDADPSLINTKNKQSHGKTPIVFASEQPEVLALLRSRGEK</sequence>
<name>A0A402CQ79_9BACT</name>
<dbReference type="OrthoDB" id="384737at2"/>
<dbReference type="Gene3D" id="1.25.40.20">
    <property type="entry name" value="Ankyrin repeat-containing domain"/>
    <property type="match status" value="1"/>
</dbReference>
<accession>A0A402CQ79</accession>
<dbReference type="KEGG" id="ccot:CCAX7_47960"/>
<dbReference type="EMBL" id="AP025739">
    <property type="protein sequence ID" value="BDI32745.1"/>
    <property type="molecule type" value="Genomic_DNA"/>
</dbReference>
<gene>
    <name evidence="1" type="ORF">CCAX7_47960</name>
</gene>
<protein>
    <submittedName>
        <fullName evidence="1">Uncharacterized protein</fullName>
    </submittedName>
</protein>
<dbReference type="Pfam" id="PF00023">
    <property type="entry name" value="Ank"/>
    <property type="match status" value="1"/>
</dbReference>
<dbReference type="Proteomes" id="UP000287394">
    <property type="component" value="Chromosome"/>
</dbReference>
<evidence type="ECO:0000313" key="1">
    <source>
        <dbReference type="EMBL" id="BDI32745.1"/>
    </source>
</evidence>
<dbReference type="InterPro" id="IPR036770">
    <property type="entry name" value="Ankyrin_rpt-contain_sf"/>
</dbReference>
<proteinExistence type="predicted"/>
<keyword evidence="2" id="KW-1185">Reference proteome</keyword>